<evidence type="ECO:0000256" key="17">
    <source>
        <dbReference type="ARBA" id="ARBA00036234"/>
    </source>
</evidence>
<evidence type="ECO:0000313" key="27">
    <source>
        <dbReference type="EMBL" id="KAK1800987.1"/>
    </source>
</evidence>
<comment type="similarity">
    <text evidence="3 24">Belongs to the glycosyltransferase 10 family.</text>
</comment>
<dbReference type="InterPro" id="IPR001503">
    <property type="entry name" value="Glyco_trans_10"/>
</dbReference>
<dbReference type="PANTHER" id="PTHR11929:SF10">
    <property type="entry name" value="4-GALACTOSYL-N-ACETYLGLUCOSAMINIDE 3-ALPHA-L-FUCOSYLTRANSFERASE 9"/>
    <property type="match status" value="1"/>
</dbReference>
<evidence type="ECO:0000256" key="3">
    <source>
        <dbReference type="ARBA" id="ARBA00008919"/>
    </source>
</evidence>
<comment type="subcellular location">
    <subcellularLocation>
        <location evidence="24">Golgi apparatus</location>
        <location evidence="24">Golgi stack membrane</location>
        <topology evidence="24">Single-pass type II membrane protein</topology>
    </subcellularLocation>
    <subcellularLocation>
        <location evidence="21">Golgi apparatus</location>
        <location evidence="21">trans-Golgi network membrane</location>
        <topology evidence="21">Single-pass type II membrane protein</topology>
    </subcellularLocation>
</comment>
<comment type="catalytic activity">
    <reaction evidence="15">
        <text>a beta-D-galactosyl-(1-&gt;4)-N-acetyl-beta-D-glucosaminyl derivative + GDP-beta-L-fucose = a beta-D-galactosyl-(1-&gt;4)-[alpha-L-fucosyl-(1-&gt;3)]-N-acetyl-beta-D-glucosaminyl derivative + GDP + H(+)</text>
        <dbReference type="Rhea" id="RHEA:14257"/>
        <dbReference type="ChEBI" id="CHEBI:15378"/>
        <dbReference type="ChEBI" id="CHEBI:57273"/>
        <dbReference type="ChEBI" id="CHEBI:58189"/>
        <dbReference type="ChEBI" id="CHEBI:133507"/>
        <dbReference type="ChEBI" id="CHEBI:137941"/>
        <dbReference type="EC" id="2.4.1.152"/>
    </reaction>
    <physiologicalReaction direction="left-to-right" evidence="15">
        <dbReference type="Rhea" id="RHEA:14258"/>
    </physiologicalReaction>
</comment>
<keyword evidence="11" id="KW-0443">Lipid metabolism</keyword>
<comment type="caution">
    <text evidence="27">The sequence shown here is derived from an EMBL/GenBank/DDBJ whole genome shotgun (WGS) entry which is preliminary data.</text>
</comment>
<keyword evidence="14" id="KW-0325">Glycoprotein</keyword>
<keyword evidence="28" id="KW-1185">Reference proteome</keyword>
<comment type="catalytic activity">
    <reaction evidence="22">
        <text>beta-D-Gal-(1-&gt;4)-beta-D-GlcNAc-(1-&gt;3)-beta-D-Gal-(1-&gt;4)-D-Glc + GDP-beta-L-fucose = beta-D-Gal-(1-&gt;4)-[alpha-L-Fuc-(1-&gt;3)]-beta-D-GlcNAc-(1-&gt;3)-beta-D-Gal-(1-&gt;4)-D-Glc + GDP + H(+)</text>
        <dbReference type="Rhea" id="RHEA:77187"/>
        <dbReference type="ChEBI" id="CHEBI:15378"/>
        <dbReference type="ChEBI" id="CHEBI:57273"/>
        <dbReference type="ChEBI" id="CHEBI:58189"/>
        <dbReference type="ChEBI" id="CHEBI:60239"/>
        <dbReference type="ChEBI" id="CHEBI:61352"/>
    </reaction>
    <physiologicalReaction direction="left-to-right" evidence="22">
        <dbReference type="Rhea" id="RHEA:77188"/>
    </physiologicalReaction>
</comment>
<comment type="catalytic activity">
    <reaction evidence="19">
        <text>an N-acetyl-alpha-neuraminyl-(2-&gt;3)-beta-D-galactosyl-(1-&gt;4)-N-acetyl-beta-D-glucosaminyl derivative + GDP-beta-L-fucose = an alpha-Neu5Ac-(2-&gt;3)-beta-D-Gal-(1-&gt;4)-[alpha-L-Fuc-(1-&gt;3)]-beta-D-GlcNAc derivative + GDP + H(+)</text>
        <dbReference type="Rhea" id="RHEA:56076"/>
        <dbReference type="ChEBI" id="CHEBI:15378"/>
        <dbReference type="ChEBI" id="CHEBI:57273"/>
        <dbReference type="ChEBI" id="CHEBI:58189"/>
        <dbReference type="ChEBI" id="CHEBI:136545"/>
        <dbReference type="ChEBI" id="CHEBI:139509"/>
    </reaction>
    <physiologicalReaction direction="left-to-right" evidence="19">
        <dbReference type="Rhea" id="RHEA:56077"/>
    </physiologicalReaction>
</comment>
<comment type="subunit">
    <text evidence="4">Homodimer.</text>
</comment>
<dbReference type="InterPro" id="IPR031481">
    <property type="entry name" value="Glyco_tran_10_N"/>
</dbReference>
<organism evidence="27 28">
    <name type="scientific">Electrophorus voltai</name>
    <dbReference type="NCBI Taxonomy" id="2609070"/>
    <lineage>
        <taxon>Eukaryota</taxon>
        <taxon>Metazoa</taxon>
        <taxon>Chordata</taxon>
        <taxon>Craniata</taxon>
        <taxon>Vertebrata</taxon>
        <taxon>Euteleostomi</taxon>
        <taxon>Actinopterygii</taxon>
        <taxon>Neopterygii</taxon>
        <taxon>Teleostei</taxon>
        <taxon>Ostariophysi</taxon>
        <taxon>Gymnotiformes</taxon>
        <taxon>Gymnotoidei</taxon>
        <taxon>Gymnotidae</taxon>
        <taxon>Electrophorus</taxon>
    </lineage>
</organism>
<dbReference type="InterPro" id="IPR038577">
    <property type="entry name" value="GT10-like_C_sf"/>
</dbReference>
<evidence type="ECO:0000256" key="10">
    <source>
        <dbReference type="ARBA" id="ARBA00023034"/>
    </source>
</evidence>
<evidence type="ECO:0000256" key="21">
    <source>
        <dbReference type="ARBA" id="ARBA00037848"/>
    </source>
</evidence>
<keyword evidence="9" id="KW-1133">Transmembrane helix</keyword>
<evidence type="ECO:0000256" key="8">
    <source>
        <dbReference type="ARBA" id="ARBA00022968"/>
    </source>
</evidence>
<dbReference type="InterPro" id="IPR055270">
    <property type="entry name" value="Glyco_tran_10_C"/>
</dbReference>
<proteinExistence type="inferred from homology"/>
<comment type="catalytic activity">
    <reaction evidence="17">
        <text>an alpha-Neu5Ac-(2-&gt;3)-beta-D-Gal-(1-&gt;4)-beta-D-GlcNAc-(1-&gt;3)-beta-D-Gal-(1-&gt;4)-beta-D-GlcNAc derivative + GDP-beta-L-fucose = an alpha-Neu5Ac-(2-&gt;3)-beta-D-Gal-(1-&gt;4)-beta-D-GlcNAc-(1-&gt;3)-beta-D-Gal-(1-&gt;4)-[alpha-L-Fuc-(1-&gt;3)]-beta-D-GlcNAc derivative + GDP + H(+)</text>
        <dbReference type="Rhea" id="RHEA:68044"/>
        <dbReference type="ChEBI" id="CHEBI:15378"/>
        <dbReference type="ChEBI" id="CHEBI:57273"/>
        <dbReference type="ChEBI" id="CHEBI:58189"/>
        <dbReference type="ChEBI" id="CHEBI:145343"/>
        <dbReference type="ChEBI" id="CHEBI:176900"/>
    </reaction>
    <physiologicalReaction direction="left-to-right" evidence="17">
        <dbReference type="Rhea" id="RHEA:68045"/>
    </physiologicalReaction>
</comment>
<keyword evidence="13" id="KW-1015">Disulfide bond</keyword>
<evidence type="ECO:0000259" key="26">
    <source>
        <dbReference type="Pfam" id="PF17039"/>
    </source>
</evidence>
<comment type="catalytic activity">
    <reaction evidence="18">
        <text>alpha-N-glycoloylneuraminosyl-(2-&gt;3)-beta-D-galactosyl-(1-&gt;4)-N-acetyl-beta-D-glucosaminyl-(1-&gt;3)-beta-D-galactosyl-(1-&gt;4)-N-acetyl-beta-D-glucosaminyl-(1-&gt;3)-beta-D-galactosyl-(1-&gt;4)-beta-D-glucosyl-(1&lt;-&gt;1')-ceramide + GDP-beta-L-fucose = alpha-N-glycoloylneuraminosyl-(2-&gt;3)-beta-D-galactosyl-(1-&gt;4)-N-acetyl-beta-D-glucosaminyl-(1-&gt;3)-beta-D-galactosyl-(1-&gt;4)-[alpha-L-fucosyl-(1-&gt;3)]-N-acetyl-beta-D-glucosaminyl-(1-&gt;3)-beta-D-galactosyl-(1-&gt;4)-beta-D-glucosyl-(1&lt;-&gt;1')-ceramide + GDP + H(+)</text>
        <dbReference type="Rhea" id="RHEA:48388"/>
        <dbReference type="ChEBI" id="CHEBI:15378"/>
        <dbReference type="ChEBI" id="CHEBI:57273"/>
        <dbReference type="ChEBI" id="CHEBI:58189"/>
        <dbReference type="ChEBI" id="CHEBI:90383"/>
        <dbReference type="ChEBI" id="CHEBI:90384"/>
    </reaction>
    <physiologicalReaction direction="left-to-right" evidence="18">
        <dbReference type="Rhea" id="RHEA:48389"/>
    </physiologicalReaction>
</comment>
<comment type="pathway">
    <text evidence="1">Protein modification; protein glycosylation.</text>
</comment>
<evidence type="ECO:0000313" key="28">
    <source>
        <dbReference type="Proteomes" id="UP001239994"/>
    </source>
</evidence>
<name>A0AAD9E3J5_9TELE</name>
<dbReference type="Pfam" id="PF17039">
    <property type="entry name" value="Glyco_tran_10_N"/>
    <property type="match status" value="1"/>
</dbReference>
<comment type="catalytic activity">
    <reaction evidence="23">
        <text>an alpha-L-Fuc-(1-&gt;2)-beta-D-Gal-(1-&gt;4)-beta-D-GlcNAc derivative + GDP-beta-L-fucose = an alpha-L-Fuc-(1-&gt;2)-beta-D-Gal-(1-&gt;4)-[alpha-L-Fuc-(1-&gt;3)]-beta-D-GlcNAc derivative + GDP + H(+)</text>
        <dbReference type="Rhea" id="RHEA:77191"/>
        <dbReference type="ChEBI" id="CHEBI:15378"/>
        <dbReference type="ChEBI" id="CHEBI:57273"/>
        <dbReference type="ChEBI" id="CHEBI:58189"/>
        <dbReference type="ChEBI" id="CHEBI:133510"/>
        <dbReference type="ChEBI" id="CHEBI:195560"/>
    </reaction>
    <physiologicalReaction direction="left-to-right" evidence="23">
        <dbReference type="Rhea" id="RHEA:77192"/>
    </physiologicalReaction>
</comment>
<dbReference type="FunFam" id="3.40.50.11660:FF:000001">
    <property type="entry name" value="alpha-(1,3)-fucosyltransferase 9"/>
    <property type="match status" value="1"/>
</dbReference>
<evidence type="ECO:0000256" key="2">
    <source>
        <dbReference type="ARBA" id="ARBA00004934"/>
    </source>
</evidence>
<dbReference type="PANTHER" id="PTHR11929">
    <property type="entry name" value="ALPHA- 1,3 -FUCOSYLTRANSFERASE"/>
    <property type="match status" value="1"/>
</dbReference>
<evidence type="ECO:0000256" key="11">
    <source>
        <dbReference type="ARBA" id="ARBA00023098"/>
    </source>
</evidence>
<keyword evidence="7 24" id="KW-0812">Transmembrane</keyword>
<evidence type="ECO:0000256" key="20">
    <source>
        <dbReference type="ARBA" id="ARBA00036757"/>
    </source>
</evidence>
<dbReference type="GO" id="GO:0017083">
    <property type="term" value="F:4-galactosyl-N-acetylglucosaminide 3-alpha-L-fucosyltransferase activity"/>
    <property type="evidence" value="ECO:0007669"/>
    <property type="project" value="UniProtKB-EC"/>
</dbReference>
<keyword evidence="6 24" id="KW-0808">Transferase</keyword>
<dbReference type="AlphaFoldDB" id="A0AAD9E3J5"/>
<dbReference type="Pfam" id="PF00852">
    <property type="entry name" value="Glyco_transf_10"/>
    <property type="match status" value="1"/>
</dbReference>
<evidence type="ECO:0000256" key="6">
    <source>
        <dbReference type="ARBA" id="ARBA00022679"/>
    </source>
</evidence>
<evidence type="ECO:0000256" key="23">
    <source>
        <dbReference type="ARBA" id="ARBA00043838"/>
    </source>
</evidence>
<dbReference type="Gene3D" id="3.40.50.11660">
    <property type="entry name" value="Glycosyl transferase family 10, C-terminal domain"/>
    <property type="match status" value="1"/>
</dbReference>
<evidence type="ECO:0000259" key="25">
    <source>
        <dbReference type="Pfam" id="PF00852"/>
    </source>
</evidence>
<evidence type="ECO:0000256" key="22">
    <source>
        <dbReference type="ARBA" id="ARBA00043828"/>
    </source>
</evidence>
<evidence type="ECO:0000256" key="9">
    <source>
        <dbReference type="ARBA" id="ARBA00022989"/>
    </source>
</evidence>
<keyword evidence="8" id="KW-0735">Signal-anchor</keyword>
<dbReference type="GO" id="GO:0032580">
    <property type="term" value="C:Golgi cisterna membrane"/>
    <property type="evidence" value="ECO:0007669"/>
    <property type="project" value="UniProtKB-SubCell"/>
</dbReference>
<feature type="domain" description="Fucosyltransferase N-terminal" evidence="26">
    <location>
        <begin position="71"/>
        <end position="168"/>
    </location>
</feature>
<keyword evidence="10 24" id="KW-0333">Golgi apparatus</keyword>
<evidence type="ECO:0000256" key="18">
    <source>
        <dbReference type="ARBA" id="ARBA00036295"/>
    </source>
</evidence>
<evidence type="ECO:0000256" key="5">
    <source>
        <dbReference type="ARBA" id="ARBA00022676"/>
    </source>
</evidence>
<comment type="catalytic activity">
    <reaction evidence="20">
        <text>a neolactoside nLc4Cer + GDP-beta-L-fucose = a neolactoside III(3)-alpha-Fuc-nLc4Cer + GDP + H(+)</text>
        <dbReference type="Rhea" id="RHEA:48376"/>
        <dbReference type="ChEBI" id="CHEBI:15378"/>
        <dbReference type="ChEBI" id="CHEBI:57273"/>
        <dbReference type="ChEBI" id="CHEBI:58189"/>
        <dbReference type="ChEBI" id="CHEBI:90376"/>
        <dbReference type="ChEBI" id="CHEBI:90379"/>
    </reaction>
    <physiologicalReaction direction="left-to-right" evidence="20">
        <dbReference type="Rhea" id="RHEA:48377"/>
    </physiologicalReaction>
</comment>
<dbReference type="GO" id="GO:0006629">
    <property type="term" value="P:lipid metabolic process"/>
    <property type="evidence" value="ECO:0007669"/>
    <property type="project" value="UniProtKB-KW"/>
</dbReference>
<keyword evidence="12" id="KW-0472">Membrane</keyword>
<dbReference type="EC" id="2.4.1.-" evidence="24"/>
<evidence type="ECO:0000256" key="1">
    <source>
        <dbReference type="ARBA" id="ARBA00004922"/>
    </source>
</evidence>
<evidence type="ECO:0000256" key="15">
    <source>
        <dbReference type="ARBA" id="ARBA00029329"/>
    </source>
</evidence>
<evidence type="ECO:0000256" key="14">
    <source>
        <dbReference type="ARBA" id="ARBA00023180"/>
    </source>
</evidence>
<gene>
    <name evidence="27" type="ORF">P4O66_004737</name>
</gene>
<dbReference type="SUPFAM" id="SSF53756">
    <property type="entry name" value="UDP-Glycosyltransferase/glycogen phosphorylase"/>
    <property type="match status" value="1"/>
</dbReference>
<evidence type="ECO:0000256" key="19">
    <source>
        <dbReference type="ARBA" id="ARBA00036481"/>
    </source>
</evidence>
<dbReference type="EMBL" id="JAROKS010000009">
    <property type="protein sequence ID" value="KAK1800987.1"/>
    <property type="molecule type" value="Genomic_DNA"/>
</dbReference>
<feature type="domain" description="Fucosyltransferase C-terminal" evidence="25">
    <location>
        <begin position="184"/>
        <end position="351"/>
    </location>
</feature>
<keyword evidence="5 24" id="KW-0328">Glycosyltransferase</keyword>
<evidence type="ECO:0000256" key="13">
    <source>
        <dbReference type="ARBA" id="ARBA00023157"/>
    </source>
</evidence>
<evidence type="ECO:0000256" key="4">
    <source>
        <dbReference type="ARBA" id="ARBA00011738"/>
    </source>
</evidence>
<evidence type="ECO:0000256" key="24">
    <source>
        <dbReference type="RuleBase" id="RU003832"/>
    </source>
</evidence>
<sequence length="386" mass="44824">MSERIRERANTRRWRMNTPEQAELLKRRREVGGGAQRRCSEEVLRGGAQRRCSEEVLWGGSRRRCSEEVLWGGAMGRFNLSDCKLLFDIDDCFLTDDRSLYGSADALLVFHRAIKKDLSNLPPSPRPSFQRWIWFHMESPTNTERIPGLEKLFNLTLSYRSDADIVVRNHLAIRKNPKDKIVIPQKDKLVCWIVSNTNPKTGTVVRNRYYNELKKYITVHVFGNATGQFLKHEDYYSIIASCKFYLSFENSIHRDYITEKLNAPLTVGTVPVVLGPPRENYEKFVPGSSFIHINDFLSPKSLAQYLIMVNRDEELYKSYFRWRKHLSAKPHLILQNQEFIQPICTACKRFAALQLSSAFDLFVGLFYGPWIDCKEFAVAHPHTIHS</sequence>
<protein>
    <recommendedName>
        <fullName evidence="24">Fucosyltransferase</fullName>
        <ecNumber evidence="24">2.4.1.-</ecNumber>
    </recommendedName>
</protein>
<evidence type="ECO:0000256" key="12">
    <source>
        <dbReference type="ARBA" id="ARBA00023136"/>
    </source>
</evidence>
<accession>A0AAD9E3J5</accession>
<evidence type="ECO:0000256" key="7">
    <source>
        <dbReference type="ARBA" id="ARBA00022692"/>
    </source>
</evidence>
<evidence type="ECO:0000256" key="16">
    <source>
        <dbReference type="ARBA" id="ARBA00036053"/>
    </source>
</evidence>
<comment type="pathway">
    <text evidence="2">Glycolipid biosynthesis.</text>
</comment>
<dbReference type="Proteomes" id="UP001239994">
    <property type="component" value="Unassembled WGS sequence"/>
</dbReference>
<comment type="catalytic activity">
    <reaction evidence="16">
        <text>alpha-D-galactosyl-(1-&gt;3)-beta-D-galactosyl-(1-&gt;4)-N-acetyl-beta-D-glucosaminyl-(1-&gt;3)-beta-D-galactosyl-(1-&gt;4)-beta-D-glucosyl-(1&lt;-&gt;1')-ceramide + GDP-beta-L-fucose = a neolactoside IV(3)-alpha-Gal,III(3)-alpha-Fuc-nLc4Cer + GDP + H(+)</text>
        <dbReference type="Rhea" id="RHEA:48380"/>
        <dbReference type="ChEBI" id="CHEBI:15378"/>
        <dbReference type="ChEBI" id="CHEBI:57273"/>
        <dbReference type="ChEBI" id="CHEBI:58189"/>
        <dbReference type="ChEBI" id="CHEBI:90380"/>
        <dbReference type="ChEBI" id="CHEBI:90381"/>
    </reaction>
    <physiologicalReaction direction="left-to-right" evidence="16">
        <dbReference type="Rhea" id="RHEA:48381"/>
    </physiologicalReaction>
</comment>
<reference evidence="27" key="1">
    <citation type="submission" date="2023-03" db="EMBL/GenBank/DDBJ databases">
        <title>Electrophorus voltai genome.</title>
        <authorList>
            <person name="Bian C."/>
        </authorList>
    </citation>
    <scope>NUCLEOTIDE SEQUENCE</scope>
    <source>
        <strain evidence="27">CB-2022</strain>
        <tissue evidence="27">Muscle</tissue>
    </source>
</reference>